<dbReference type="EMBL" id="JAUJYO010000001">
    <property type="protein sequence ID" value="KAK1324449.1"/>
    <property type="molecule type" value="Genomic_DNA"/>
</dbReference>
<name>A0AAV9FGX7_ACOCL</name>
<gene>
    <name evidence="1" type="ORF">QJS10_CPA01g00969</name>
</gene>
<organism evidence="1 2">
    <name type="scientific">Acorus calamus</name>
    <name type="common">Sweet flag</name>
    <dbReference type="NCBI Taxonomy" id="4465"/>
    <lineage>
        <taxon>Eukaryota</taxon>
        <taxon>Viridiplantae</taxon>
        <taxon>Streptophyta</taxon>
        <taxon>Embryophyta</taxon>
        <taxon>Tracheophyta</taxon>
        <taxon>Spermatophyta</taxon>
        <taxon>Magnoliopsida</taxon>
        <taxon>Liliopsida</taxon>
        <taxon>Acoraceae</taxon>
        <taxon>Acorus</taxon>
    </lineage>
</organism>
<sequence>MRFGRQGIDMTKYFTAPIDGEKVSLVVMDKDEDMVEDEDKDKSKGKGRGNGIKRVTCIRILDNKVKNFNKLLQDLKQDYSVNGVVVKGTDSPAGATSSNPIGLQHIELEGDRLIDALNFLIRHCIITVEDFSRLSILRDSSSSEKKKMPLTFNWGILIKQQ</sequence>
<dbReference type="SUPFAM" id="SSF55159">
    <property type="entry name" value="eIF1-like"/>
    <property type="match status" value="1"/>
</dbReference>
<reference evidence="1" key="1">
    <citation type="journal article" date="2023" name="Nat. Commun.">
        <title>Diploid and tetraploid genomes of Acorus and the evolution of monocots.</title>
        <authorList>
            <person name="Ma L."/>
            <person name="Liu K.W."/>
            <person name="Li Z."/>
            <person name="Hsiao Y.Y."/>
            <person name="Qi Y."/>
            <person name="Fu T."/>
            <person name="Tang G.D."/>
            <person name="Zhang D."/>
            <person name="Sun W.H."/>
            <person name="Liu D.K."/>
            <person name="Li Y."/>
            <person name="Chen G.Z."/>
            <person name="Liu X.D."/>
            <person name="Liao X.Y."/>
            <person name="Jiang Y.T."/>
            <person name="Yu X."/>
            <person name="Hao Y."/>
            <person name="Huang J."/>
            <person name="Zhao X.W."/>
            <person name="Ke S."/>
            <person name="Chen Y.Y."/>
            <person name="Wu W.L."/>
            <person name="Hsu J.L."/>
            <person name="Lin Y.F."/>
            <person name="Huang M.D."/>
            <person name="Li C.Y."/>
            <person name="Huang L."/>
            <person name="Wang Z.W."/>
            <person name="Zhao X."/>
            <person name="Zhong W.Y."/>
            <person name="Peng D.H."/>
            <person name="Ahmad S."/>
            <person name="Lan S."/>
            <person name="Zhang J.S."/>
            <person name="Tsai W.C."/>
            <person name="Van de Peer Y."/>
            <person name="Liu Z.J."/>
        </authorList>
    </citation>
    <scope>NUCLEOTIDE SEQUENCE</scope>
    <source>
        <strain evidence="1">CP</strain>
    </source>
</reference>
<evidence type="ECO:0000313" key="1">
    <source>
        <dbReference type="EMBL" id="KAK1324449.1"/>
    </source>
</evidence>
<dbReference type="Gene3D" id="3.30.780.10">
    <property type="entry name" value="SUI1-like domain"/>
    <property type="match status" value="1"/>
</dbReference>
<keyword evidence="2" id="KW-1185">Reference proteome</keyword>
<reference evidence="1" key="2">
    <citation type="submission" date="2023-06" db="EMBL/GenBank/DDBJ databases">
        <authorList>
            <person name="Ma L."/>
            <person name="Liu K.-W."/>
            <person name="Li Z."/>
            <person name="Hsiao Y.-Y."/>
            <person name="Qi Y."/>
            <person name="Fu T."/>
            <person name="Tang G."/>
            <person name="Zhang D."/>
            <person name="Sun W.-H."/>
            <person name="Liu D.-K."/>
            <person name="Li Y."/>
            <person name="Chen G.-Z."/>
            <person name="Liu X.-D."/>
            <person name="Liao X.-Y."/>
            <person name="Jiang Y.-T."/>
            <person name="Yu X."/>
            <person name="Hao Y."/>
            <person name="Huang J."/>
            <person name="Zhao X.-W."/>
            <person name="Ke S."/>
            <person name="Chen Y.-Y."/>
            <person name="Wu W.-L."/>
            <person name="Hsu J.-L."/>
            <person name="Lin Y.-F."/>
            <person name="Huang M.-D."/>
            <person name="Li C.-Y."/>
            <person name="Huang L."/>
            <person name="Wang Z.-W."/>
            <person name="Zhao X."/>
            <person name="Zhong W.-Y."/>
            <person name="Peng D.-H."/>
            <person name="Ahmad S."/>
            <person name="Lan S."/>
            <person name="Zhang J.-S."/>
            <person name="Tsai W.-C."/>
            <person name="Van De Peer Y."/>
            <person name="Liu Z.-J."/>
        </authorList>
    </citation>
    <scope>NUCLEOTIDE SEQUENCE</scope>
    <source>
        <strain evidence="1">CP</strain>
        <tissue evidence="1">Leaves</tissue>
    </source>
</reference>
<evidence type="ECO:0000313" key="2">
    <source>
        <dbReference type="Proteomes" id="UP001180020"/>
    </source>
</evidence>
<protein>
    <submittedName>
        <fullName evidence="1">Uncharacterized protein</fullName>
    </submittedName>
</protein>
<accession>A0AAV9FGX7</accession>
<dbReference type="AlphaFoldDB" id="A0AAV9FGX7"/>
<comment type="caution">
    <text evidence="1">The sequence shown here is derived from an EMBL/GenBank/DDBJ whole genome shotgun (WGS) entry which is preliminary data.</text>
</comment>
<dbReference type="GO" id="GO:0003743">
    <property type="term" value="F:translation initiation factor activity"/>
    <property type="evidence" value="ECO:0007669"/>
    <property type="project" value="InterPro"/>
</dbReference>
<dbReference type="Proteomes" id="UP001180020">
    <property type="component" value="Unassembled WGS sequence"/>
</dbReference>
<proteinExistence type="predicted"/>
<dbReference type="InterPro" id="IPR036877">
    <property type="entry name" value="SUI1_dom_sf"/>
</dbReference>